<name>A0AAX4PBT8_9CHLO</name>
<sequence length="239" mass="25496">MQAPRYAKSLIAGGASAFLALGLASVGLAEGASAPSTLRESFTSKTAAQQKFFGTAETVKVLTAREAGAPSSAEGVRSTMTRLPSTPAYKKTGAWHKTLRGDDTVRELELFTDEATGAVAGVYQLGCALCGHRGLIHGGIIAMGFDDLFGTCYFRNRPRVDHANNYGPGFTANLDVNYRRPMPCDRGEVVFVAKIDRVEGRKVWLSGEAYSADGKVKFADSTALFIATRKRPQPPPTTG</sequence>
<dbReference type="AlphaFoldDB" id="A0AAX4PBT8"/>
<dbReference type="Gene3D" id="3.10.129.10">
    <property type="entry name" value="Hotdog Thioesterase"/>
    <property type="match status" value="1"/>
</dbReference>
<evidence type="ECO:0000313" key="4">
    <source>
        <dbReference type="Proteomes" id="UP001472866"/>
    </source>
</evidence>
<dbReference type="InterPro" id="IPR052061">
    <property type="entry name" value="PTE-AB_protein"/>
</dbReference>
<evidence type="ECO:0000259" key="2">
    <source>
        <dbReference type="Pfam" id="PF03061"/>
    </source>
</evidence>
<dbReference type="InterPro" id="IPR006683">
    <property type="entry name" value="Thioestr_dom"/>
</dbReference>
<feature type="domain" description="Thioesterase" evidence="2">
    <location>
        <begin position="134"/>
        <end position="216"/>
    </location>
</feature>
<dbReference type="Pfam" id="PF03061">
    <property type="entry name" value="4HBT"/>
    <property type="match status" value="1"/>
</dbReference>
<dbReference type="PANTHER" id="PTHR47260:SF1">
    <property type="entry name" value="UPF0644 PROTEIN PB2B4.06"/>
    <property type="match status" value="1"/>
</dbReference>
<dbReference type="PANTHER" id="PTHR47260">
    <property type="entry name" value="UPF0644 PROTEIN PB2B4.06"/>
    <property type="match status" value="1"/>
</dbReference>
<organism evidence="3 4">
    <name type="scientific">Chloropicon roscoffensis</name>
    <dbReference type="NCBI Taxonomy" id="1461544"/>
    <lineage>
        <taxon>Eukaryota</taxon>
        <taxon>Viridiplantae</taxon>
        <taxon>Chlorophyta</taxon>
        <taxon>Chloropicophyceae</taxon>
        <taxon>Chloropicales</taxon>
        <taxon>Chloropicaceae</taxon>
        <taxon>Chloropicon</taxon>
    </lineage>
</organism>
<evidence type="ECO:0000256" key="1">
    <source>
        <dbReference type="SAM" id="SignalP"/>
    </source>
</evidence>
<dbReference type="Proteomes" id="UP001472866">
    <property type="component" value="Chromosome 07"/>
</dbReference>
<feature type="chain" id="PRO_5043556514" evidence="1">
    <location>
        <begin position="32"/>
        <end position="239"/>
    </location>
</feature>
<dbReference type="CDD" id="cd03443">
    <property type="entry name" value="PaaI_thioesterase"/>
    <property type="match status" value="1"/>
</dbReference>
<accession>A0AAX4PBT8</accession>
<feature type="signal peptide" evidence="1">
    <location>
        <begin position="1"/>
        <end position="31"/>
    </location>
</feature>
<keyword evidence="1" id="KW-0732">Signal</keyword>
<reference evidence="3 4" key="1">
    <citation type="submission" date="2024-03" db="EMBL/GenBank/DDBJ databases">
        <title>Complete genome sequence of the green alga Chloropicon roscoffensis RCC1871.</title>
        <authorList>
            <person name="Lemieux C."/>
            <person name="Pombert J.-F."/>
            <person name="Otis C."/>
            <person name="Turmel M."/>
        </authorList>
    </citation>
    <scope>NUCLEOTIDE SEQUENCE [LARGE SCALE GENOMIC DNA]</scope>
    <source>
        <strain evidence="3 4">RCC1871</strain>
    </source>
</reference>
<keyword evidence="4" id="KW-1185">Reference proteome</keyword>
<protein>
    <submittedName>
        <fullName evidence="3">Acyl-coenzyme A thioesterase</fullName>
    </submittedName>
</protein>
<gene>
    <name evidence="3" type="ORF">HKI87_07g50200</name>
</gene>
<dbReference type="InterPro" id="IPR029069">
    <property type="entry name" value="HotDog_dom_sf"/>
</dbReference>
<dbReference type="EMBL" id="CP151507">
    <property type="protein sequence ID" value="WZN63471.1"/>
    <property type="molecule type" value="Genomic_DNA"/>
</dbReference>
<evidence type="ECO:0000313" key="3">
    <source>
        <dbReference type="EMBL" id="WZN63471.1"/>
    </source>
</evidence>
<proteinExistence type="predicted"/>
<dbReference type="SUPFAM" id="SSF54637">
    <property type="entry name" value="Thioesterase/thiol ester dehydrase-isomerase"/>
    <property type="match status" value="1"/>
</dbReference>